<evidence type="ECO:0000256" key="2">
    <source>
        <dbReference type="ARBA" id="ARBA00005810"/>
    </source>
</evidence>
<evidence type="ECO:0000256" key="3">
    <source>
        <dbReference type="ARBA" id="ARBA00013253"/>
    </source>
</evidence>
<protein>
    <recommendedName>
        <fullName evidence="4">2-amino-4-hydroxy-6-hydroxymethyldihydropteridine pyrophosphokinase</fullName>
        <ecNumber evidence="3">2.7.6.3</ecNumber>
    </recommendedName>
    <alternativeName>
        <fullName evidence="11">6-hydroxymethyl-7,8-dihydropterin pyrophosphokinase</fullName>
    </alternativeName>
    <alternativeName>
        <fullName evidence="12">7,8-dihydro-6-hydroxymethylpterin-pyrophosphokinase</fullName>
    </alternativeName>
</protein>
<evidence type="ECO:0000256" key="12">
    <source>
        <dbReference type="ARBA" id="ARBA00033413"/>
    </source>
</evidence>
<dbReference type="Pfam" id="PF01288">
    <property type="entry name" value="HPPK"/>
    <property type="match status" value="1"/>
</dbReference>
<comment type="caution">
    <text evidence="14">The sequence shown here is derived from an EMBL/GenBank/DDBJ whole genome shotgun (WGS) entry which is preliminary data.</text>
</comment>
<evidence type="ECO:0000259" key="13">
    <source>
        <dbReference type="Pfam" id="PF01288"/>
    </source>
</evidence>
<comment type="similarity">
    <text evidence="2">Belongs to the HPPK family.</text>
</comment>
<dbReference type="EMBL" id="JAPZVM010000010">
    <property type="protein sequence ID" value="MCZ8373236.1"/>
    <property type="molecule type" value="Genomic_DNA"/>
</dbReference>
<dbReference type="CDD" id="cd00483">
    <property type="entry name" value="HPPK"/>
    <property type="match status" value="1"/>
</dbReference>
<evidence type="ECO:0000256" key="1">
    <source>
        <dbReference type="ARBA" id="ARBA00005051"/>
    </source>
</evidence>
<feature type="domain" description="7,8-dihydro-6-hydroxymethylpterin-pyrophosphokinase" evidence="13">
    <location>
        <begin position="5"/>
        <end position="135"/>
    </location>
</feature>
<evidence type="ECO:0000256" key="11">
    <source>
        <dbReference type="ARBA" id="ARBA00029766"/>
    </source>
</evidence>
<evidence type="ECO:0000313" key="14">
    <source>
        <dbReference type="EMBL" id="MCZ8373236.1"/>
    </source>
</evidence>
<gene>
    <name evidence="14" type="primary">folK</name>
    <name evidence="14" type="ORF">O6P32_11045</name>
</gene>
<keyword evidence="5 14" id="KW-0808">Transferase</keyword>
<dbReference type="NCBIfam" id="TIGR01498">
    <property type="entry name" value="folK"/>
    <property type="match status" value="1"/>
</dbReference>
<comment type="function">
    <text evidence="10">Catalyzes the transfer of pyrophosphate from adenosine triphosphate (ATP) to 6-hydroxymethyl-7,8-dihydropterin, an enzymatic step in folate biosynthesis pathway.</text>
</comment>
<dbReference type="InterPro" id="IPR000550">
    <property type="entry name" value="Hppk"/>
</dbReference>
<accession>A0ABT4PJK7</accession>
<reference evidence="14" key="1">
    <citation type="submission" date="2022-12" db="EMBL/GenBank/DDBJ databases">
        <title>Phocaeicola acetigenes sp. nov., isolated feces from a healthy human.</title>
        <authorList>
            <person name="Do H."/>
            <person name="Ha Y.B."/>
            <person name="Kim J.-S."/>
            <person name="Suh M.K."/>
            <person name="Kim H.S."/>
            <person name="Lee J.-S."/>
        </authorList>
    </citation>
    <scope>NUCLEOTIDE SEQUENCE</scope>
    <source>
        <strain evidence="14">KGMB11183</strain>
    </source>
</reference>
<keyword evidence="15" id="KW-1185">Reference proteome</keyword>
<evidence type="ECO:0000256" key="5">
    <source>
        <dbReference type="ARBA" id="ARBA00022679"/>
    </source>
</evidence>
<dbReference type="Proteomes" id="UP001141933">
    <property type="component" value="Unassembled WGS sequence"/>
</dbReference>
<evidence type="ECO:0000256" key="10">
    <source>
        <dbReference type="ARBA" id="ARBA00029409"/>
    </source>
</evidence>
<dbReference type="EC" id="2.7.6.3" evidence="3"/>
<evidence type="ECO:0000256" key="4">
    <source>
        <dbReference type="ARBA" id="ARBA00016218"/>
    </source>
</evidence>
<dbReference type="Gene3D" id="3.30.70.560">
    <property type="entry name" value="7,8-Dihydro-6-hydroxymethylpterin-pyrophosphokinase HPPK"/>
    <property type="match status" value="1"/>
</dbReference>
<dbReference type="SUPFAM" id="SSF55083">
    <property type="entry name" value="6-hydroxymethyl-7,8-dihydropterin pyrophosphokinase, HPPK"/>
    <property type="match status" value="1"/>
</dbReference>
<sequence length="158" mass="17901">MAKVYVGLGTNLGNKEENLRTAVYLINRKIGKVISLSSFYETAAWGFVSEHTFLNAAACIETTLSPTDILHFTQEIEREMGRKQKSVQGVYSDRPIDIDILLYNNLTLQTPELTIPHPLMTERRFVMEPLAEIAPDFIHPVLHQSLSELNKLLLTESE</sequence>
<keyword evidence="7" id="KW-0418">Kinase</keyword>
<dbReference type="RefSeq" id="WP_269878556.1">
    <property type="nucleotide sequence ID" value="NZ_JAPZVM010000010.1"/>
</dbReference>
<dbReference type="PANTHER" id="PTHR43071">
    <property type="entry name" value="2-AMINO-4-HYDROXY-6-HYDROXYMETHYLDIHYDROPTERIDINE PYROPHOSPHOKINASE"/>
    <property type="match status" value="1"/>
</dbReference>
<proteinExistence type="inferred from homology"/>
<evidence type="ECO:0000256" key="6">
    <source>
        <dbReference type="ARBA" id="ARBA00022741"/>
    </source>
</evidence>
<keyword evidence="9" id="KW-0289">Folate biosynthesis</keyword>
<evidence type="ECO:0000256" key="9">
    <source>
        <dbReference type="ARBA" id="ARBA00022909"/>
    </source>
</evidence>
<name>A0ABT4PJK7_9BACT</name>
<organism evidence="14 15">
    <name type="scientific">Phocaeicola acetigenes</name>
    <dbReference type="NCBI Taxonomy" id="3016083"/>
    <lineage>
        <taxon>Bacteria</taxon>
        <taxon>Pseudomonadati</taxon>
        <taxon>Bacteroidota</taxon>
        <taxon>Bacteroidia</taxon>
        <taxon>Bacteroidales</taxon>
        <taxon>Bacteroidaceae</taxon>
        <taxon>Phocaeicola</taxon>
    </lineage>
</organism>
<evidence type="ECO:0000256" key="8">
    <source>
        <dbReference type="ARBA" id="ARBA00022840"/>
    </source>
</evidence>
<keyword evidence="6" id="KW-0547">Nucleotide-binding</keyword>
<comment type="pathway">
    <text evidence="1">Cofactor biosynthesis; tetrahydrofolate biosynthesis; 2-amino-4-hydroxy-6-hydroxymethyl-7,8-dihydropteridine diphosphate from 7,8-dihydroneopterin triphosphate: step 4/4.</text>
</comment>
<keyword evidence="8" id="KW-0067">ATP-binding</keyword>
<dbReference type="GO" id="GO:0003848">
    <property type="term" value="F:2-amino-4-hydroxy-6-hydroxymethyldihydropteridine diphosphokinase activity"/>
    <property type="evidence" value="ECO:0007669"/>
    <property type="project" value="UniProtKB-EC"/>
</dbReference>
<dbReference type="InterPro" id="IPR035907">
    <property type="entry name" value="Hppk_sf"/>
</dbReference>
<dbReference type="PANTHER" id="PTHR43071:SF1">
    <property type="entry name" value="2-AMINO-4-HYDROXY-6-HYDROXYMETHYLDIHYDROPTERIDINE PYROPHOSPHOKINASE"/>
    <property type="match status" value="1"/>
</dbReference>
<evidence type="ECO:0000256" key="7">
    <source>
        <dbReference type="ARBA" id="ARBA00022777"/>
    </source>
</evidence>
<evidence type="ECO:0000313" key="15">
    <source>
        <dbReference type="Proteomes" id="UP001141933"/>
    </source>
</evidence>